<evidence type="ECO:0000256" key="1">
    <source>
        <dbReference type="SAM" id="MobiDB-lite"/>
    </source>
</evidence>
<dbReference type="Proteomes" id="UP000765509">
    <property type="component" value="Unassembled WGS sequence"/>
</dbReference>
<protein>
    <submittedName>
        <fullName evidence="2">Uncharacterized protein</fullName>
    </submittedName>
</protein>
<feature type="compositionally biased region" description="Basic residues" evidence="1">
    <location>
        <begin position="166"/>
        <end position="177"/>
    </location>
</feature>
<evidence type="ECO:0000313" key="2">
    <source>
        <dbReference type="EMBL" id="MBW0579837.1"/>
    </source>
</evidence>
<proteinExistence type="predicted"/>
<evidence type="ECO:0000313" key="3">
    <source>
        <dbReference type="Proteomes" id="UP000765509"/>
    </source>
</evidence>
<keyword evidence="3" id="KW-1185">Reference proteome</keyword>
<gene>
    <name evidence="2" type="ORF">O181_119552</name>
</gene>
<feature type="region of interest" description="Disordered" evidence="1">
    <location>
        <begin position="429"/>
        <end position="456"/>
    </location>
</feature>
<feature type="compositionally biased region" description="Basic and acidic residues" evidence="1">
    <location>
        <begin position="125"/>
        <end position="136"/>
    </location>
</feature>
<sequence>MIRASYDLPSSSQEGHRHDYGRSQSVTEGQGSVDDFRIKKLCYSDADNTILPSNRAENATRSLSGHLQSQPEGFQQFIAAQRVPDPCRSVEKLHEFLPDCEKIPGPSQHLQVTQWMASIDGKEEHDTLNSRMEEKQPSTTQTSAKNSPSGQQKKFQREKPATTSGHRQRKGTSHKALHPGLQDSKYSTRCHGICISDGQNNDGIKKEGGSQIKISEMISHLFDSIPELYEAITDIKSLISDKNSSICSNIKNNNLSLSQINESLMCCEKVLRTIKTSNNDNSFGNKINEQSATIKEFIDKYPKFNVDDIIETGTKQAINIIKTDNKKVLDEISNSFTEAKTYTIALKKCFDSSQEEVSKLSMKLNQVTADNTRQTELWQELTHKEAMYKIEIINLIQAFQHEYRNSQRCSNSKMNDIEQIQNTLPRMSTPLKLGTINGPSTFERSTKNQRMDPFQW</sequence>
<accession>A0A9Q3KFB5</accession>
<dbReference type="AlphaFoldDB" id="A0A9Q3KFB5"/>
<name>A0A9Q3KFB5_9BASI</name>
<organism evidence="2 3">
    <name type="scientific">Austropuccinia psidii MF-1</name>
    <dbReference type="NCBI Taxonomy" id="1389203"/>
    <lineage>
        <taxon>Eukaryota</taxon>
        <taxon>Fungi</taxon>
        <taxon>Dikarya</taxon>
        <taxon>Basidiomycota</taxon>
        <taxon>Pucciniomycotina</taxon>
        <taxon>Pucciniomycetes</taxon>
        <taxon>Pucciniales</taxon>
        <taxon>Sphaerophragmiaceae</taxon>
        <taxon>Austropuccinia</taxon>
    </lineage>
</organism>
<reference evidence="2" key="1">
    <citation type="submission" date="2021-03" db="EMBL/GenBank/DDBJ databases">
        <title>Draft genome sequence of rust myrtle Austropuccinia psidii MF-1, a brazilian biotype.</title>
        <authorList>
            <person name="Quecine M.C."/>
            <person name="Pachon D.M.R."/>
            <person name="Bonatelli M.L."/>
            <person name="Correr F.H."/>
            <person name="Franceschini L.M."/>
            <person name="Leite T.F."/>
            <person name="Margarido G.R.A."/>
            <person name="Almeida C.A."/>
            <person name="Ferrarezi J.A."/>
            <person name="Labate C.A."/>
        </authorList>
    </citation>
    <scope>NUCLEOTIDE SEQUENCE</scope>
    <source>
        <strain evidence="2">MF-1</strain>
    </source>
</reference>
<comment type="caution">
    <text evidence="2">The sequence shown here is derived from an EMBL/GenBank/DDBJ whole genome shotgun (WGS) entry which is preliminary data.</text>
</comment>
<feature type="region of interest" description="Disordered" evidence="1">
    <location>
        <begin position="1"/>
        <end position="32"/>
    </location>
</feature>
<feature type="compositionally biased region" description="Polar residues" evidence="1">
    <location>
        <begin position="137"/>
        <end position="153"/>
    </location>
</feature>
<feature type="region of interest" description="Disordered" evidence="1">
    <location>
        <begin position="125"/>
        <end position="184"/>
    </location>
</feature>
<dbReference type="EMBL" id="AVOT02106064">
    <property type="protein sequence ID" value="MBW0579837.1"/>
    <property type="molecule type" value="Genomic_DNA"/>
</dbReference>